<feature type="compositionally biased region" description="Polar residues" evidence="1">
    <location>
        <begin position="116"/>
        <end position="133"/>
    </location>
</feature>
<dbReference type="AlphaFoldDB" id="A0A9R0X7S5"/>
<dbReference type="EMBL" id="LT934120">
    <property type="protein sequence ID" value="VAI31652.1"/>
    <property type="molecule type" value="Genomic_DNA"/>
</dbReference>
<keyword evidence="3" id="KW-1185">Reference proteome</keyword>
<proteinExistence type="predicted"/>
<feature type="region of interest" description="Disordered" evidence="1">
    <location>
        <begin position="96"/>
        <end position="150"/>
    </location>
</feature>
<dbReference type="Gene3D" id="1.10.510.10">
    <property type="entry name" value="Transferase(Phosphotransferase) domain 1"/>
    <property type="match status" value="1"/>
</dbReference>
<accession>A0A9R0X7S5</accession>
<feature type="compositionally biased region" description="Basic and acidic residues" evidence="1">
    <location>
        <begin position="97"/>
        <end position="113"/>
    </location>
</feature>
<dbReference type="Gramene" id="TRITD5Bv1G113070.11">
    <property type="protein sequence ID" value="TRITD5Bv1G113070.11"/>
    <property type="gene ID" value="TRITD5Bv1G113070"/>
</dbReference>
<evidence type="ECO:0000313" key="2">
    <source>
        <dbReference type="EMBL" id="VAI31652.1"/>
    </source>
</evidence>
<name>A0A9R0X7S5_TRITD</name>
<dbReference type="Proteomes" id="UP000324705">
    <property type="component" value="Chromosome 5B"/>
</dbReference>
<gene>
    <name evidence="2" type="ORF">TRITD_5Bv1G113070</name>
</gene>
<evidence type="ECO:0000256" key="1">
    <source>
        <dbReference type="SAM" id="MobiDB-lite"/>
    </source>
</evidence>
<sequence length="150" mass="17226">MGKLNLALERFKAGHVSEILDDRLADHVDEEFLGDWLGLASWCTSFEVDDRPRIEEVGERLWEIWKDHRNRIGQPYEYERSWEEFVKVEGIPWGVNSRDKSSGHAEFPAEGKVTKHQYSPDVSSPQLQMTQYDASPIGSDITLSPPLSPR</sequence>
<protein>
    <submittedName>
        <fullName evidence="2">Uncharacterized protein</fullName>
    </submittedName>
</protein>
<evidence type="ECO:0000313" key="3">
    <source>
        <dbReference type="Proteomes" id="UP000324705"/>
    </source>
</evidence>
<organism evidence="2 3">
    <name type="scientific">Triticum turgidum subsp. durum</name>
    <name type="common">Durum wheat</name>
    <name type="synonym">Triticum durum</name>
    <dbReference type="NCBI Taxonomy" id="4567"/>
    <lineage>
        <taxon>Eukaryota</taxon>
        <taxon>Viridiplantae</taxon>
        <taxon>Streptophyta</taxon>
        <taxon>Embryophyta</taxon>
        <taxon>Tracheophyta</taxon>
        <taxon>Spermatophyta</taxon>
        <taxon>Magnoliopsida</taxon>
        <taxon>Liliopsida</taxon>
        <taxon>Poales</taxon>
        <taxon>Poaceae</taxon>
        <taxon>BOP clade</taxon>
        <taxon>Pooideae</taxon>
        <taxon>Triticodae</taxon>
        <taxon>Triticeae</taxon>
        <taxon>Triticinae</taxon>
        <taxon>Triticum</taxon>
    </lineage>
</organism>
<reference evidence="2 3" key="1">
    <citation type="submission" date="2017-09" db="EMBL/GenBank/DDBJ databases">
        <authorList>
            <consortium name="International Durum Wheat Genome Sequencing Consortium (IDWGSC)"/>
            <person name="Milanesi L."/>
        </authorList>
    </citation>
    <scope>NUCLEOTIDE SEQUENCE [LARGE SCALE GENOMIC DNA]</scope>
    <source>
        <strain evidence="3">cv. Svevo</strain>
    </source>
</reference>